<feature type="region of interest" description="Disordered" evidence="1">
    <location>
        <begin position="74"/>
        <end position="178"/>
    </location>
</feature>
<sequence>MTRAHRSRSIFVGLVVVLVLALAGLAAFTITNLAQRVGAANDRNAAQAEQIDGLLDDLHTSQENAQRLYDQLLSLGAPPDGAAPDDLVEGPRGPSGTAGPRGERGTAGEPGEPGEPGPAGPPGETGAPGTNGTDGAAGTPGPPGPQGDPGAPGLQGPQGDRGDRGEPGPPGAACPDGYSLREFTVQIIDPTTGLPTTQPAALCAPAPTT</sequence>
<evidence type="ECO:0000313" key="2">
    <source>
        <dbReference type="EMBL" id="MDD7963297.1"/>
    </source>
</evidence>
<comment type="caution">
    <text evidence="2">The sequence shown here is derived from an EMBL/GenBank/DDBJ whole genome shotgun (WGS) entry which is preliminary data.</text>
</comment>
<dbReference type="PANTHER" id="PTHR24637:SF421">
    <property type="entry name" value="CUTICLE COLLAGEN DPY-2"/>
    <property type="match status" value="1"/>
</dbReference>
<feature type="compositionally biased region" description="Low complexity" evidence="1">
    <location>
        <begin position="122"/>
        <end position="139"/>
    </location>
</feature>
<reference evidence="2 3" key="1">
    <citation type="submission" date="2023-02" db="EMBL/GenBank/DDBJ databases">
        <title>Study of novel species of the Microbacterium genus.</title>
        <authorList>
            <person name="Arroyo-Herrera I."/>
            <person name="Roman-Ponce B."/>
            <person name="Vasquez-Murrieta M.S."/>
        </authorList>
    </citation>
    <scope>NUCLEOTIDE SEQUENCE [LARGE SCALE GENOMIC DNA]</scope>
    <source>
        <strain evidence="2 3">NE1TT3</strain>
    </source>
</reference>
<dbReference type="InterPro" id="IPR008160">
    <property type="entry name" value="Collagen"/>
</dbReference>
<dbReference type="EMBL" id="JAQZCI010000004">
    <property type="protein sequence ID" value="MDD7963297.1"/>
    <property type="molecule type" value="Genomic_DNA"/>
</dbReference>
<dbReference type="Proteomes" id="UP001218170">
    <property type="component" value="Unassembled WGS sequence"/>
</dbReference>
<dbReference type="PANTHER" id="PTHR24637">
    <property type="entry name" value="COLLAGEN"/>
    <property type="match status" value="1"/>
</dbReference>
<accession>A0ABT5SKF3</accession>
<name>A0ABT5SKF3_9MICO</name>
<dbReference type="Pfam" id="PF01391">
    <property type="entry name" value="Collagen"/>
    <property type="match status" value="1"/>
</dbReference>
<evidence type="ECO:0000313" key="3">
    <source>
        <dbReference type="Proteomes" id="UP001218170"/>
    </source>
</evidence>
<dbReference type="RefSeq" id="WP_274264875.1">
    <property type="nucleotide sequence ID" value="NZ_JAQZCI010000004.1"/>
</dbReference>
<evidence type="ECO:0008006" key="4">
    <source>
        <dbReference type="Google" id="ProtNLM"/>
    </source>
</evidence>
<evidence type="ECO:0000256" key="1">
    <source>
        <dbReference type="SAM" id="MobiDB-lite"/>
    </source>
</evidence>
<feature type="compositionally biased region" description="Low complexity" evidence="1">
    <location>
        <begin position="148"/>
        <end position="158"/>
    </location>
</feature>
<protein>
    <recommendedName>
        <fullName evidence="4">Collagen triple helix repeat-containing protein</fullName>
    </recommendedName>
</protein>
<gene>
    <name evidence="2" type="ORF">PUW80_13150</name>
</gene>
<organism evidence="2 3">
    <name type="scientific">Microbacterium thalli</name>
    <dbReference type="NCBI Taxonomy" id="3027921"/>
    <lineage>
        <taxon>Bacteria</taxon>
        <taxon>Bacillati</taxon>
        <taxon>Actinomycetota</taxon>
        <taxon>Actinomycetes</taxon>
        <taxon>Micrococcales</taxon>
        <taxon>Microbacteriaceae</taxon>
        <taxon>Microbacterium</taxon>
    </lineage>
</organism>
<keyword evidence="3" id="KW-1185">Reference proteome</keyword>
<proteinExistence type="predicted"/>